<evidence type="ECO:0000256" key="1">
    <source>
        <dbReference type="SAM" id="Phobius"/>
    </source>
</evidence>
<dbReference type="EMBL" id="MU128921">
    <property type="protein sequence ID" value="KAF9518923.1"/>
    <property type="molecule type" value="Genomic_DNA"/>
</dbReference>
<keyword evidence="1" id="KW-1133">Transmembrane helix</keyword>
<sequence length="67" mass="7539">MDPGLWVSGVRLSPPIRSSPILAPGPMLTIRIDLSIVLPLFWTCMQVDRKRCLLLTVTGWPNFLVFC</sequence>
<dbReference type="AlphaFoldDB" id="A0A9P6B709"/>
<feature type="transmembrane region" description="Helical" evidence="1">
    <location>
        <begin position="20"/>
        <end position="42"/>
    </location>
</feature>
<accession>A0A9P6B709</accession>
<protein>
    <submittedName>
        <fullName evidence="2">Uncharacterized protein</fullName>
    </submittedName>
</protein>
<keyword evidence="1" id="KW-0472">Membrane</keyword>
<keyword evidence="3" id="KW-1185">Reference proteome</keyword>
<name>A0A9P6B709_9AGAM</name>
<keyword evidence="1" id="KW-0812">Transmembrane</keyword>
<proteinExistence type="predicted"/>
<evidence type="ECO:0000313" key="2">
    <source>
        <dbReference type="EMBL" id="KAF9518923.1"/>
    </source>
</evidence>
<comment type="caution">
    <text evidence="2">The sequence shown here is derived from an EMBL/GenBank/DDBJ whole genome shotgun (WGS) entry which is preliminary data.</text>
</comment>
<evidence type="ECO:0000313" key="3">
    <source>
        <dbReference type="Proteomes" id="UP000886523"/>
    </source>
</evidence>
<gene>
    <name evidence="2" type="ORF">BS47DRAFT_171220</name>
</gene>
<organism evidence="2 3">
    <name type="scientific">Hydnum rufescens UP504</name>
    <dbReference type="NCBI Taxonomy" id="1448309"/>
    <lineage>
        <taxon>Eukaryota</taxon>
        <taxon>Fungi</taxon>
        <taxon>Dikarya</taxon>
        <taxon>Basidiomycota</taxon>
        <taxon>Agaricomycotina</taxon>
        <taxon>Agaricomycetes</taxon>
        <taxon>Cantharellales</taxon>
        <taxon>Hydnaceae</taxon>
        <taxon>Hydnum</taxon>
    </lineage>
</organism>
<dbReference type="Proteomes" id="UP000886523">
    <property type="component" value="Unassembled WGS sequence"/>
</dbReference>
<reference evidence="2" key="1">
    <citation type="journal article" date="2020" name="Nat. Commun.">
        <title>Large-scale genome sequencing of mycorrhizal fungi provides insights into the early evolution of symbiotic traits.</title>
        <authorList>
            <person name="Miyauchi S."/>
            <person name="Kiss E."/>
            <person name="Kuo A."/>
            <person name="Drula E."/>
            <person name="Kohler A."/>
            <person name="Sanchez-Garcia M."/>
            <person name="Morin E."/>
            <person name="Andreopoulos B."/>
            <person name="Barry K.W."/>
            <person name="Bonito G."/>
            <person name="Buee M."/>
            <person name="Carver A."/>
            <person name="Chen C."/>
            <person name="Cichocki N."/>
            <person name="Clum A."/>
            <person name="Culley D."/>
            <person name="Crous P.W."/>
            <person name="Fauchery L."/>
            <person name="Girlanda M."/>
            <person name="Hayes R.D."/>
            <person name="Keri Z."/>
            <person name="LaButti K."/>
            <person name="Lipzen A."/>
            <person name="Lombard V."/>
            <person name="Magnuson J."/>
            <person name="Maillard F."/>
            <person name="Murat C."/>
            <person name="Nolan M."/>
            <person name="Ohm R.A."/>
            <person name="Pangilinan J."/>
            <person name="Pereira M.F."/>
            <person name="Perotto S."/>
            <person name="Peter M."/>
            <person name="Pfister S."/>
            <person name="Riley R."/>
            <person name="Sitrit Y."/>
            <person name="Stielow J.B."/>
            <person name="Szollosi G."/>
            <person name="Zifcakova L."/>
            <person name="Stursova M."/>
            <person name="Spatafora J.W."/>
            <person name="Tedersoo L."/>
            <person name="Vaario L.M."/>
            <person name="Yamada A."/>
            <person name="Yan M."/>
            <person name="Wang P."/>
            <person name="Xu J."/>
            <person name="Bruns T."/>
            <person name="Baldrian P."/>
            <person name="Vilgalys R."/>
            <person name="Dunand C."/>
            <person name="Henrissat B."/>
            <person name="Grigoriev I.V."/>
            <person name="Hibbett D."/>
            <person name="Nagy L.G."/>
            <person name="Martin F.M."/>
        </authorList>
    </citation>
    <scope>NUCLEOTIDE SEQUENCE</scope>
    <source>
        <strain evidence="2">UP504</strain>
    </source>
</reference>